<name>A0A8B7ZTU4_ACAPL</name>
<feature type="transmembrane region" description="Helical" evidence="13">
    <location>
        <begin position="133"/>
        <end position="154"/>
    </location>
</feature>
<keyword evidence="4 11" id="KW-0812">Transmembrane</keyword>
<feature type="region of interest" description="Disordered" evidence="12">
    <location>
        <begin position="47"/>
        <end position="66"/>
    </location>
</feature>
<dbReference type="GO" id="GO:0015280">
    <property type="term" value="F:ligand-gated sodium channel activity"/>
    <property type="evidence" value="ECO:0007669"/>
    <property type="project" value="TreeGrafter"/>
</dbReference>
<evidence type="ECO:0000256" key="7">
    <source>
        <dbReference type="ARBA" id="ARBA00023065"/>
    </source>
</evidence>
<evidence type="ECO:0000256" key="2">
    <source>
        <dbReference type="ARBA" id="ARBA00022448"/>
    </source>
</evidence>
<reference evidence="15" key="1">
    <citation type="submission" date="2025-08" db="UniProtKB">
        <authorList>
            <consortium name="RefSeq"/>
        </authorList>
    </citation>
    <scope>IDENTIFICATION</scope>
</reference>
<evidence type="ECO:0000256" key="8">
    <source>
        <dbReference type="ARBA" id="ARBA00023136"/>
    </source>
</evidence>
<keyword evidence="3 11" id="KW-0894">Sodium channel</keyword>
<dbReference type="AlphaFoldDB" id="A0A8B7ZTU4"/>
<dbReference type="Gene3D" id="1.10.287.770">
    <property type="entry name" value="YojJ-like"/>
    <property type="match status" value="1"/>
</dbReference>
<dbReference type="Proteomes" id="UP000694845">
    <property type="component" value="Unplaced"/>
</dbReference>
<keyword evidence="14" id="KW-1185">Reference proteome</keyword>
<evidence type="ECO:0000256" key="1">
    <source>
        <dbReference type="ARBA" id="ARBA00004141"/>
    </source>
</evidence>
<proteinExistence type="inferred from homology"/>
<evidence type="ECO:0000313" key="15">
    <source>
        <dbReference type="RefSeq" id="XP_022108988.1"/>
    </source>
</evidence>
<accession>A0A8B7ZTU4</accession>
<dbReference type="GO" id="GO:0005886">
    <property type="term" value="C:plasma membrane"/>
    <property type="evidence" value="ECO:0007669"/>
    <property type="project" value="TreeGrafter"/>
</dbReference>
<gene>
    <name evidence="15" type="primary">LOC110989144</name>
</gene>
<evidence type="ECO:0000313" key="14">
    <source>
        <dbReference type="Proteomes" id="UP000694845"/>
    </source>
</evidence>
<dbReference type="OrthoDB" id="6502088at2759"/>
<evidence type="ECO:0000256" key="5">
    <source>
        <dbReference type="ARBA" id="ARBA00022989"/>
    </source>
</evidence>
<dbReference type="KEGG" id="aplc:110989144"/>
<dbReference type="PRINTS" id="PR01078">
    <property type="entry name" value="AMINACHANNEL"/>
</dbReference>
<feature type="transmembrane region" description="Helical" evidence="13">
    <location>
        <begin position="166"/>
        <end position="183"/>
    </location>
</feature>
<evidence type="ECO:0000256" key="9">
    <source>
        <dbReference type="ARBA" id="ARBA00023201"/>
    </source>
</evidence>
<evidence type="ECO:0000256" key="4">
    <source>
        <dbReference type="ARBA" id="ARBA00022692"/>
    </source>
</evidence>
<protein>
    <submittedName>
        <fullName evidence="15">Acid-sensing ion channel 2-like isoform X1</fullName>
    </submittedName>
</protein>
<dbReference type="GeneID" id="110989144"/>
<evidence type="ECO:0000256" key="13">
    <source>
        <dbReference type="SAM" id="Phobius"/>
    </source>
</evidence>
<dbReference type="PANTHER" id="PTHR11690">
    <property type="entry name" value="AMILORIDE-SENSITIVE SODIUM CHANNEL-RELATED"/>
    <property type="match status" value="1"/>
</dbReference>
<comment type="similarity">
    <text evidence="11">Belongs to the amiloride-sensitive sodium channel (TC 1.A.6) family.</text>
</comment>
<keyword evidence="9 11" id="KW-0739">Sodium transport</keyword>
<comment type="subcellular location">
    <subcellularLocation>
        <location evidence="1">Membrane</location>
        <topology evidence="1">Multi-pass membrane protein</topology>
    </subcellularLocation>
</comment>
<evidence type="ECO:0000256" key="10">
    <source>
        <dbReference type="ARBA" id="ARBA00023303"/>
    </source>
</evidence>
<sequence>MVMDAGYPARNAKPPILMKYRNSSTDDAHLNNSTCCGWSTVGSLHPSTNEEKVMTDPATPAGGKKGTPFGERLRGFGDATTFHGLRYVMNNSYSRSRRLVRDLSYRFCFKFAVLFSCFLFCLFLLVFRLLWLILVLGMTTFLVYNIFKAILVLLRHPETSAISLNYVPRITFPAVTVCNINLLRASSLDESVIGTLAAIYQEDRSDSTGFDFGPVDALYHYPNGSDSLETIFNASHQIEDMLFRCRWRHEKCSAANFTRRLTDHGVCYTFNDPADERDALQVQNPGSSNGLFMRLNIEQDLYTYGESTSAGIKVLLHPQGEFPIVKEFAFSLTPGFATSIAVRKQRVRSLRAPFKSNCTESNLREFPFKYSVAACHFECLVHFVVEHCGCRDYRWPVKAPICSVEKQVTCVYHYEDEFAWDSDKCSCPMSCETTTYESKISQAQWPAKHFDRDLQEKYNLSHQYLRDNYLDVYVFMEEIMFMEIEQQEAYTLEHFEGDIGGYMGLLCGMSLITLAEWVDFIIITIYKRFISSKRVRSRNDGNGK</sequence>
<keyword evidence="10 11" id="KW-0407">Ion channel</keyword>
<keyword evidence="2 11" id="KW-0813">Transport</keyword>
<evidence type="ECO:0000256" key="12">
    <source>
        <dbReference type="SAM" id="MobiDB-lite"/>
    </source>
</evidence>
<feature type="transmembrane region" description="Helical" evidence="13">
    <location>
        <begin position="107"/>
        <end position="127"/>
    </location>
</feature>
<keyword evidence="8 13" id="KW-0472">Membrane</keyword>
<keyword evidence="5 13" id="KW-1133">Transmembrane helix</keyword>
<keyword evidence="7 11" id="KW-0406">Ion transport</keyword>
<dbReference type="Gene3D" id="2.60.470.10">
    <property type="entry name" value="Acid-sensing ion channels like domains"/>
    <property type="match status" value="1"/>
</dbReference>
<dbReference type="InterPro" id="IPR001873">
    <property type="entry name" value="ENaC"/>
</dbReference>
<keyword evidence="6" id="KW-0915">Sodium</keyword>
<dbReference type="RefSeq" id="XP_022108988.1">
    <property type="nucleotide sequence ID" value="XM_022253296.1"/>
</dbReference>
<evidence type="ECO:0000256" key="3">
    <source>
        <dbReference type="ARBA" id="ARBA00022461"/>
    </source>
</evidence>
<evidence type="ECO:0000256" key="6">
    <source>
        <dbReference type="ARBA" id="ARBA00023053"/>
    </source>
</evidence>
<organism evidence="14 15">
    <name type="scientific">Acanthaster planci</name>
    <name type="common">Crown-of-thorns starfish</name>
    <dbReference type="NCBI Taxonomy" id="133434"/>
    <lineage>
        <taxon>Eukaryota</taxon>
        <taxon>Metazoa</taxon>
        <taxon>Echinodermata</taxon>
        <taxon>Eleutherozoa</taxon>
        <taxon>Asterozoa</taxon>
        <taxon>Asteroidea</taxon>
        <taxon>Valvatacea</taxon>
        <taxon>Valvatida</taxon>
        <taxon>Acanthasteridae</taxon>
        <taxon>Acanthaster</taxon>
    </lineage>
</organism>
<evidence type="ECO:0000256" key="11">
    <source>
        <dbReference type="RuleBase" id="RU000679"/>
    </source>
</evidence>
<dbReference type="Pfam" id="PF00858">
    <property type="entry name" value="ASC"/>
    <property type="match status" value="1"/>
</dbReference>